<dbReference type="Pfam" id="PF25877">
    <property type="entry name" value="WHD_SOWAH"/>
    <property type="match status" value="1"/>
</dbReference>
<dbReference type="KEGG" id="spu:575096"/>
<reference evidence="6" key="1">
    <citation type="submission" date="2015-02" db="EMBL/GenBank/DDBJ databases">
        <title>Genome sequencing for Strongylocentrotus purpuratus.</title>
        <authorList>
            <person name="Murali S."/>
            <person name="Liu Y."/>
            <person name="Vee V."/>
            <person name="English A."/>
            <person name="Wang M."/>
            <person name="Skinner E."/>
            <person name="Han Y."/>
            <person name="Muzny D.M."/>
            <person name="Worley K.C."/>
            <person name="Gibbs R.A."/>
        </authorList>
    </citation>
    <scope>NUCLEOTIDE SEQUENCE</scope>
</reference>
<organism evidence="5 6">
    <name type="scientific">Strongylocentrotus purpuratus</name>
    <name type="common">Purple sea urchin</name>
    <dbReference type="NCBI Taxonomy" id="7668"/>
    <lineage>
        <taxon>Eukaryota</taxon>
        <taxon>Metazoa</taxon>
        <taxon>Echinodermata</taxon>
        <taxon>Eleutherozoa</taxon>
        <taxon>Echinozoa</taxon>
        <taxon>Echinoidea</taxon>
        <taxon>Euechinoidea</taxon>
        <taxon>Echinacea</taxon>
        <taxon>Camarodonta</taxon>
        <taxon>Echinidea</taxon>
        <taxon>Strongylocentrotidae</taxon>
        <taxon>Strongylocentrotus</taxon>
    </lineage>
</organism>
<dbReference type="OrthoDB" id="60433at2759"/>
<evidence type="ECO:0000313" key="5">
    <source>
        <dbReference type="EnsemblMetazoa" id="XP_030831443"/>
    </source>
</evidence>
<keyword evidence="6" id="KW-1185">Reference proteome</keyword>
<dbReference type="PANTHER" id="PTHR14491:SF7">
    <property type="entry name" value="SOSONDOWAH, ISOFORM G"/>
    <property type="match status" value="1"/>
</dbReference>
<dbReference type="OMA" id="EHIGMES"/>
<accession>A0A7M7SU60</accession>
<evidence type="ECO:0000256" key="2">
    <source>
        <dbReference type="ARBA" id="ARBA00023043"/>
    </source>
</evidence>
<dbReference type="AlphaFoldDB" id="A0A7M7SU60"/>
<feature type="compositionally biased region" description="Basic and acidic residues" evidence="3">
    <location>
        <begin position="254"/>
        <end position="278"/>
    </location>
</feature>
<name>A0A7M7SU60_STRPU</name>
<feature type="compositionally biased region" description="Polar residues" evidence="3">
    <location>
        <begin position="129"/>
        <end position="140"/>
    </location>
</feature>
<dbReference type="PANTHER" id="PTHR14491">
    <property type="entry name" value="SOSONDOWAH, ISOFORM G"/>
    <property type="match status" value="1"/>
</dbReference>
<proteinExistence type="predicted"/>
<sequence length="469" mass="51281">MADAEEEFSADAVQKFLVSNGGKATNVEVVGHFSKYLNDPEFKVLNRQKFKDYINEVATVKSEKGEKFLVLKNEFFYREWIEPKHVIIRSAQSQAPKPSWPPPAPEQPMETEPVAPARRKKKSRDHSSAHQNESSGNGRSSPKPKGGTSPRPTISAPIYTGPVDQHSVVNTRAGEKMTEELSQIEGVRDARDKFEQESRLQTPTPPKSSSSPSSASATTTTTPATTATSATGDAEAAPQPDDIPPAPVEIQITDEDKKEEEEHIGMESSERMEQEPSKEPTPPPPSMPPAPSISQAVSEMQKPEGSPSVQRARKLFEREAEKEAVSAAQLTPKLGGNRTPKTAKKLVQNGVSPAHHHDDEEHNMIGSDSSISDSNEDLTHEVHQDLTESVSSDTLRSIKSTSSGNSYPDTPAKLEPLERQWMLESAKGNVPVLIGLLDQEPGLATKKVGALPQEKKHRTNCMNDFEALL</sequence>
<protein>
    <recommendedName>
        <fullName evidence="4">SOWAHA-C winged helix-turn-helix domain-containing protein</fullName>
    </recommendedName>
</protein>
<feature type="compositionally biased region" description="Basic and acidic residues" evidence="3">
    <location>
        <begin position="314"/>
        <end position="324"/>
    </location>
</feature>
<feature type="region of interest" description="Disordered" evidence="3">
    <location>
        <begin position="92"/>
        <end position="413"/>
    </location>
</feature>
<dbReference type="EnsemblMetazoa" id="XM_030975583">
    <property type="protein sequence ID" value="XP_030831443"/>
    <property type="gene ID" value="LOC575096"/>
</dbReference>
<feature type="domain" description="SOWAHA-C winged helix-turn-helix" evidence="4">
    <location>
        <begin position="7"/>
        <end position="75"/>
    </location>
</feature>
<evidence type="ECO:0000256" key="3">
    <source>
        <dbReference type="SAM" id="MobiDB-lite"/>
    </source>
</evidence>
<evidence type="ECO:0000256" key="1">
    <source>
        <dbReference type="ARBA" id="ARBA00022737"/>
    </source>
</evidence>
<feature type="compositionally biased region" description="Basic and acidic residues" evidence="3">
    <location>
        <begin position="186"/>
        <end position="198"/>
    </location>
</feature>
<reference evidence="5" key="2">
    <citation type="submission" date="2021-01" db="UniProtKB">
        <authorList>
            <consortium name="EnsemblMetazoa"/>
        </authorList>
    </citation>
    <scope>IDENTIFICATION</scope>
</reference>
<evidence type="ECO:0000313" key="6">
    <source>
        <dbReference type="Proteomes" id="UP000007110"/>
    </source>
</evidence>
<keyword evidence="2" id="KW-0040">ANK repeat</keyword>
<evidence type="ECO:0000259" key="4">
    <source>
        <dbReference type="Pfam" id="PF25877"/>
    </source>
</evidence>
<dbReference type="InParanoid" id="A0A7M7SU60"/>
<feature type="compositionally biased region" description="Polar residues" evidence="3">
    <location>
        <begin position="387"/>
        <end position="408"/>
    </location>
</feature>
<dbReference type="InterPro" id="IPR058889">
    <property type="entry name" value="WHD_SOWAHA-C"/>
</dbReference>
<feature type="compositionally biased region" description="Low complexity" evidence="3">
    <location>
        <begin position="207"/>
        <end position="240"/>
    </location>
</feature>
<dbReference type="Proteomes" id="UP000007110">
    <property type="component" value="Unassembled WGS sequence"/>
</dbReference>
<feature type="compositionally biased region" description="Basic and acidic residues" evidence="3">
    <location>
        <begin position="377"/>
        <end position="386"/>
    </location>
</feature>
<dbReference type="RefSeq" id="XP_030831443.1">
    <property type="nucleotide sequence ID" value="XM_030975583.1"/>
</dbReference>
<keyword evidence="1" id="KW-0677">Repeat</keyword>
<feature type="compositionally biased region" description="Pro residues" evidence="3">
    <location>
        <begin position="279"/>
        <end position="291"/>
    </location>
</feature>
<dbReference type="GeneID" id="575096"/>